<reference evidence="1" key="1">
    <citation type="journal article" date="2023" name="Plant J.">
        <title>The genome of the king protea, Protea cynaroides.</title>
        <authorList>
            <person name="Chang J."/>
            <person name="Duong T.A."/>
            <person name="Schoeman C."/>
            <person name="Ma X."/>
            <person name="Roodt D."/>
            <person name="Barker N."/>
            <person name="Li Z."/>
            <person name="Van de Peer Y."/>
            <person name="Mizrachi E."/>
        </authorList>
    </citation>
    <scope>NUCLEOTIDE SEQUENCE</scope>
    <source>
        <tissue evidence="1">Young leaves</tissue>
    </source>
</reference>
<evidence type="ECO:0000313" key="2">
    <source>
        <dbReference type="Proteomes" id="UP001141806"/>
    </source>
</evidence>
<name>A0A9Q0L2N7_9MAGN</name>
<sequence length="270" mass="30019">MPRDAARSSLLRHAEVPRSSPRLCLLGHAEVRGSAMWSGLLGHAEVPKSARRLGLFGHADVPWVLYGPVYPVILRCRVPRFQTYSVMPRCPMGIYGPRTMYVLALEGYPDTHELLLLDEADQLLYKREVPIVVHRKNGAGVNQIIVKEKVCAGQVVEPLRAMVMGAPLEDARRLAQRYDRMQLEAWKLSLFNFYSKSILIIEVTRRQVKVKESVGGIDNVTKLEAAEGKLHELKSNVATLGKEAVAARAVVEPRKTVASSLMSSVTDSLN</sequence>
<comment type="caution">
    <text evidence="1">The sequence shown here is derived from an EMBL/GenBank/DDBJ whole genome shotgun (WGS) entry which is preliminary data.</text>
</comment>
<proteinExistence type="predicted"/>
<gene>
    <name evidence="1" type="ORF">NE237_032109</name>
</gene>
<dbReference type="Proteomes" id="UP001141806">
    <property type="component" value="Unassembled WGS sequence"/>
</dbReference>
<evidence type="ECO:0000313" key="1">
    <source>
        <dbReference type="EMBL" id="KAJ4981272.1"/>
    </source>
</evidence>
<protein>
    <submittedName>
        <fullName evidence="1">Uncharacterized protein</fullName>
    </submittedName>
</protein>
<accession>A0A9Q0L2N7</accession>
<dbReference type="EMBL" id="JAMYWD010000001">
    <property type="protein sequence ID" value="KAJ4981272.1"/>
    <property type="molecule type" value="Genomic_DNA"/>
</dbReference>
<keyword evidence="2" id="KW-1185">Reference proteome</keyword>
<dbReference type="AlphaFoldDB" id="A0A9Q0L2N7"/>
<organism evidence="1 2">
    <name type="scientific">Protea cynaroides</name>
    <dbReference type="NCBI Taxonomy" id="273540"/>
    <lineage>
        <taxon>Eukaryota</taxon>
        <taxon>Viridiplantae</taxon>
        <taxon>Streptophyta</taxon>
        <taxon>Embryophyta</taxon>
        <taxon>Tracheophyta</taxon>
        <taxon>Spermatophyta</taxon>
        <taxon>Magnoliopsida</taxon>
        <taxon>Proteales</taxon>
        <taxon>Proteaceae</taxon>
        <taxon>Protea</taxon>
    </lineage>
</organism>